<gene>
    <name evidence="1" type="ORF">RFI_02450</name>
</gene>
<keyword evidence="2" id="KW-1185">Reference proteome</keyword>
<sequence>MNVKFLFARSRINPVYDEKAHTKQYAWNAKVESENEYTQMILLTWTRYDQYIQQIMQISAMWSHTIDLNLIHVILRDVQGKIDQAITHLSAFKAWKMRPKNKKKYKENINKFMRRRCSNNQINLFCIYLAENRLSRHTEIETAIMFTINNCLPFVEKDKKRNK</sequence>
<proteinExistence type="predicted"/>
<name>X6PAG3_RETFI</name>
<reference evidence="1 2" key="1">
    <citation type="journal article" date="2013" name="Curr. Biol.">
        <title>The Genome of the Foraminiferan Reticulomyxa filosa.</title>
        <authorList>
            <person name="Glockner G."/>
            <person name="Hulsmann N."/>
            <person name="Schleicher M."/>
            <person name="Noegel A.A."/>
            <person name="Eichinger L."/>
            <person name="Gallinger C."/>
            <person name="Pawlowski J."/>
            <person name="Sierra R."/>
            <person name="Euteneuer U."/>
            <person name="Pillet L."/>
            <person name="Moustafa A."/>
            <person name="Platzer M."/>
            <person name="Groth M."/>
            <person name="Szafranski K."/>
            <person name="Schliwa M."/>
        </authorList>
    </citation>
    <scope>NUCLEOTIDE SEQUENCE [LARGE SCALE GENOMIC DNA]</scope>
</reference>
<accession>X6PAG3</accession>
<organism evidence="1 2">
    <name type="scientific">Reticulomyxa filosa</name>
    <dbReference type="NCBI Taxonomy" id="46433"/>
    <lineage>
        <taxon>Eukaryota</taxon>
        <taxon>Sar</taxon>
        <taxon>Rhizaria</taxon>
        <taxon>Retaria</taxon>
        <taxon>Foraminifera</taxon>
        <taxon>Monothalamids</taxon>
        <taxon>Reticulomyxidae</taxon>
        <taxon>Reticulomyxa</taxon>
    </lineage>
</organism>
<dbReference type="AlphaFoldDB" id="X6PAG3"/>
<dbReference type="Proteomes" id="UP000023152">
    <property type="component" value="Unassembled WGS sequence"/>
</dbReference>
<evidence type="ECO:0000313" key="1">
    <source>
        <dbReference type="EMBL" id="ETO34637.1"/>
    </source>
</evidence>
<comment type="caution">
    <text evidence="1">The sequence shown here is derived from an EMBL/GenBank/DDBJ whole genome shotgun (WGS) entry which is preliminary data.</text>
</comment>
<evidence type="ECO:0000313" key="2">
    <source>
        <dbReference type="Proteomes" id="UP000023152"/>
    </source>
</evidence>
<dbReference type="EMBL" id="ASPP01002404">
    <property type="protein sequence ID" value="ETO34637.1"/>
    <property type="molecule type" value="Genomic_DNA"/>
</dbReference>
<protein>
    <submittedName>
        <fullName evidence="1">Uncharacterized protein</fullName>
    </submittedName>
</protein>